<protein>
    <submittedName>
        <fullName evidence="6">Uncharacterized conserved protein</fullName>
    </submittedName>
</protein>
<keyword evidence="3" id="KW-0862">Zinc</keyword>
<dbReference type="PANTHER" id="PTHR33337">
    <property type="entry name" value="GFA DOMAIN-CONTAINING PROTEIN"/>
    <property type="match status" value="1"/>
</dbReference>
<keyword evidence="4" id="KW-0456">Lyase</keyword>
<evidence type="ECO:0000313" key="6">
    <source>
        <dbReference type="EMBL" id="SIS41026.1"/>
    </source>
</evidence>
<comment type="similarity">
    <text evidence="1">Belongs to the Gfa family.</text>
</comment>
<dbReference type="GO" id="GO:0016846">
    <property type="term" value="F:carbon-sulfur lyase activity"/>
    <property type="evidence" value="ECO:0007669"/>
    <property type="project" value="InterPro"/>
</dbReference>
<dbReference type="STRING" id="453582.SAMN05421580_10134"/>
<dbReference type="Proteomes" id="UP000186221">
    <property type="component" value="Unassembled WGS sequence"/>
</dbReference>
<dbReference type="AlphaFoldDB" id="A0A1N7IVH9"/>
<dbReference type="Gene3D" id="3.90.1590.10">
    <property type="entry name" value="glutathione-dependent formaldehyde- activating enzyme (gfa)"/>
    <property type="match status" value="1"/>
</dbReference>
<proteinExistence type="inferred from homology"/>
<keyword evidence="7" id="KW-1185">Reference proteome</keyword>
<feature type="domain" description="CENP-V/GFA" evidence="5">
    <location>
        <begin position="1"/>
        <end position="119"/>
    </location>
</feature>
<dbReference type="OrthoDB" id="9807246at2"/>
<dbReference type="EMBL" id="FTOG01000001">
    <property type="protein sequence ID" value="SIS41026.1"/>
    <property type="molecule type" value="Genomic_DNA"/>
</dbReference>
<evidence type="ECO:0000259" key="5">
    <source>
        <dbReference type="PROSITE" id="PS51891"/>
    </source>
</evidence>
<dbReference type="RefSeq" id="WP_076483026.1">
    <property type="nucleotide sequence ID" value="NZ_FTOG01000001.1"/>
</dbReference>
<evidence type="ECO:0000256" key="2">
    <source>
        <dbReference type="ARBA" id="ARBA00022723"/>
    </source>
</evidence>
<keyword evidence="2" id="KW-0479">Metal-binding</keyword>
<dbReference type="Pfam" id="PF04828">
    <property type="entry name" value="GFA"/>
    <property type="match status" value="1"/>
</dbReference>
<evidence type="ECO:0000256" key="3">
    <source>
        <dbReference type="ARBA" id="ARBA00022833"/>
    </source>
</evidence>
<dbReference type="GO" id="GO:0046872">
    <property type="term" value="F:metal ion binding"/>
    <property type="evidence" value="ECO:0007669"/>
    <property type="project" value="UniProtKB-KW"/>
</dbReference>
<gene>
    <name evidence="6" type="ORF">SAMN05421580_10134</name>
</gene>
<name>A0A1N7IVH9_9RHOB</name>
<dbReference type="PANTHER" id="PTHR33337:SF33">
    <property type="entry name" value="CENP-V_GFA DOMAIN-CONTAINING PROTEIN"/>
    <property type="match status" value="1"/>
</dbReference>
<organism evidence="6 7">
    <name type="scientific">Rhodobacter aestuarii</name>
    <dbReference type="NCBI Taxonomy" id="453582"/>
    <lineage>
        <taxon>Bacteria</taxon>
        <taxon>Pseudomonadati</taxon>
        <taxon>Pseudomonadota</taxon>
        <taxon>Alphaproteobacteria</taxon>
        <taxon>Rhodobacterales</taxon>
        <taxon>Rhodobacter group</taxon>
        <taxon>Rhodobacter</taxon>
    </lineage>
</organism>
<reference evidence="7" key="1">
    <citation type="submission" date="2017-01" db="EMBL/GenBank/DDBJ databases">
        <authorList>
            <person name="Varghese N."/>
            <person name="Submissions S."/>
        </authorList>
    </citation>
    <scope>NUCLEOTIDE SEQUENCE [LARGE SCALE GENOMIC DNA]</scope>
    <source>
        <strain evidence="7">DSM 19945</strain>
    </source>
</reference>
<evidence type="ECO:0000256" key="4">
    <source>
        <dbReference type="ARBA" id="ARBA00023239"/>
    </source>
</evidence>
<sequence length="152" mass="16302">MEGSCTCGALRYRLLDAPMIVHCCHCTWCQRETGSAFAVNAMIETDQLDVTGPVDYILTPSASGKGQEVARCPSCQVAVFSHYGGAGRKIAFVRVGTLAEPAACPPDAHIFTSTKQPWVVLGEGTPAYEGYYRSADLWSDAALARRKAVLGK</sequence>
<evidence type="ECO:0000256" key="1">
    <source>
        <dbReference type="ARBA" id="ARBA00005495"/>
    </source>
</evidence>
<dbReference type="SUPFAM" id="SSF51316">
    <property type="entry name" value="Mss4-like"/>
    <property type="match status" value="1"/>
</dbReference>
<evidence type="ECO:0000313" key="7">
    <source>
        <dbReference type="Proteomes" id="UP000186221"/>
    </source>
</evidence>
<accession>A0A1N7IVH9</accession>
<dbReference type="PROSITE" id="PS51891">
    <property type="entry name" value="CENP_V_GFA"/>
    <property type="match status" value="1"/>
</dbReference>
<dbReference type="InterPro" id="IPR006913">
    <property type="entry name" value="CENP-V/GFA"/>
</dbReference>
<dbReference type="InterPro" id="IPR011057">
    <property type="entry name" value="Mss4-like_sf"/>
</dbReference>